<keyword evidence="2" id="KW-1185">Reference proteome</keyword>
<sequence length="229" mass="25344">MSIDANTEEVRNRAHQFNSQRNIHGYHDLLYTMTKRICVPDRTVCIGDVNHGDAALQPSTSDVVVNSYPSLDDQMVEGGDGLRSDCGRLKVRISSNFVQSPKKSLLKILEEITTLLNATGYSSMLRRLLGVEHVGVVGHAPHIPNAVICVVHTIILTLSPSTSSTSAHRPRRLDLSGHSSICWTVLQTCRLLQFPFAADVELDIWGDQTVKNLSIYAQDEVEGDRQALR</sequence>
<evidence type="ECO:0000313" key="2">
    <source>
        <dbReference type="Proteomes" id="UP000294933"/>
    </source>
</evidence>
<proteinExistence type="predicted"/>
<reference evidence="1 2" key="1">
    <citation type="submission" date="2018-06" db="EMBL/GenBank/DDBJ databases">
        <title>A transcriptomic atlas of mushroom development highlights an independent origin of complex multicellularity.</title>
        <authorList>
            <consortium name="DOE Joint Genome Institute"/>
            <person name="Krizsan K."/>
            <person name="Almasi E."/>
            <person name="Merenyi Z."/>
            <person name="Sahu N."/>
            <person name="Viragh M."/>
            <person name="Koszo T."/>
            <person name="Mondo S."/>
            <person name="Kiss B."/>
            <person name="Balint B."/>
            <person name="Kues U."/>
            <person name="Barry K."/>
            <person name="Hegedus J.C."/>
            <person name="Henrissat B."/>
            <person name="Johnson J."/>
            <person name="Lipzen A."/>
            <person name="Ohm R."/>
            <person name="Nagy I."/>
            <person name="Pangilinan J."/>
            <person name="Yan J."/>
            <person name="Xiong Y."/>
            <person name="Grigoriev I.V."/>
            <person name="Hibbett D.S."/>
            <person name="Nagy L.G."/>
        </authorList>
    </citation>
    <scope>NUCLEOTIDE SEQUENCE [LARGE SCALE GENOMIC DNA]</scope>
    <source>
        <strain evidence="1 2">SZMC22713</strain>
    </source>
</reference>
<dbReference type="VEuPathDB" id="FungiDB:BD410DRAFT_809420"/>
<gene>
    <name evidence="1" type="ORF">BD410DRAFT_809420</name>
</gene>
<dbReference type="EMBL" id="ML170305">
    <property type="protein sequence ID" value="TDL14827.1"/>
    <property type="molecule type" value="Genomic_DNA"/>
</dbReference>
<dbReference type="AlphaFoldDB" id="A0A4Y7PHH6"/>
<evidence type="ECO:0000313" key="1">
    <source>
        <dbReference type="EMBL" id="TDL14827.1"/>
    </source>
</evidence>
<dbReference type="Proteomes" id="UP000294933">
    <property type="component" value="Unassembled WGS sequence"/>
</dbReference>
<organism evidence="1 2">
    <name type="scientific">Rickenella mellea</name>
    <dbReference type="NCBI Taxonomy" id="50990"/>
    <lineage>
        <taxon>Eukaryota</taxon>
        <taxon>Fungi</taxon>
        <taxon>Dikarya</taxon>
        <taxon>Basidiomycota</taxon>
        <taxon>Agaricomycotina</taxon>
        <taxon>Agaricomycetes</taxon>
        <taxon>Hymenochaetales</taxon>
        <taxon>Rickenellaceae</taxon>
        <taxon>Rickenella</taxon>
    </lineage>
</organism>
<protein>
    <submittedName>
        <fullName evidence="1">Uncharacterized protein</fullName>
    </submittedName>
</protein>
<name>A0A4Y7PHH6_9AGAM</name>
<accession>A0A4Y7PHH6</accession>